<dbReference type="Pfam" id="PF01253">
    <property type="entry name" value="SUI1"/>
    <property type="match status" value="1"/>
</dbReference>
<name>A0A8K0G1M7_IGNLU</name>
<dbReference type="CDD" id="cd21156">
    <property type="entry name" value="PUA_eIF2d-like"/>
    <property type="match status" value="1"/>
</dbReference>
<feature type="region of interest" description="Disordered" evidence="3">
    <location>
        <begin position="214"/>
        <end position="242"/>
    </location>
</feature>
<keyword evidence="7" id="KW-1185">Reference proteome</keyword>
<dbReference type="EMBL" id="VTPC01090044">
    <property type="protein sequence ID" value="KAF2884982.1"/>
    <property type="molecule type" value="Genomic_DNA"/>
</dbReference>
<dbReference type="InterPro" id="IPR058886">
    <property type="entry name" value="SWIB_eIF2D"/>
</dbReference>
<dbReference type="InterPro" id="IPR003121">
    <property type="entry name" value="SWIB_MDM2_domain"/>
</dbReference>
<dbReference type="PROSITE" id="PS50296">
    <property type="entry name" value="SUI1"/>
    <property type="match status" value="1"/>
</dbReference>
<dbReference type="PROSITE" id="PS50890">
    <property type="entry name" value="PUA"/>
    <property type="match status" value="1"/>
</dbReference>
<evidence type="ECO:0000313" key="7">
    <source>
        <dbReference type="Proteomes" id="UP000801492"/>
    </source>
</evidence>
<dbReference type="SUPFAM" id="SSF88697">
    <property type="entry name" value="PUA domain-like"/>
    <property type="match status" value="1"/>
</dbReference>
<evidence type="ECO:0000256" key="3">
    <source>
        <dbReference type="SAM" id="MobiDB-lite"/>
    </source>
</evidence>
<dbReference type="InterPro" id="IPR015947">
    <property type="entry name" value="PUA-like_sf"/>
</dbReference>
<dbReference type="Pfam" id="PF17832">
    <property type="entry name" value="Pre-PUA"/>
    <property type="match status" value="1"/>
</dbReference>
<evidence type="ECO:0008006" key="8">
    <source>
        <dbReference type="Google" id="ProtNLM"/>
    </source>
</evidence>
<dbReference type="InterPro" id="IPR041366">
    <property type="entry name" value="Pre-PUA"/>
</dbReference>
<accession>A0A8K0G1M7</accession>
<dbReference type="PANTHER" id="PTHR12217">
    <property type="entry name" value="EUKARYOTIC TRANSLATION INITIATION FACTOR 2D"/>
    <property type="match status" value="1"/>
</dbReference>
<proteinExistence type="inferred from homology"/>
<dbReference type="PANTHER" id="PTHR12217:SF4">
    <property type="entry name" value="EUKARYOTIC TRANSLATION INITIATION FACTOR 2D"/>
    <property type="match status" value="1"/>
</dbReference>
<dbReference type="Pfam" id="PF26291">
    <property type="entry name" value="SWIB_eIF2D"/>
    <property type="match status" value="1"/>
</dbReference>
<dbReference type="InterPro" id="IPR048247">
    <property type="entry name" value="eIF2D_N"/>
</dbReference>
<dbReference type="Gene3D" id="3.10.400.20">
    <property type="match status" value="1"/>
</dbReference>
<evidence type="ECO:0000256" key="1">
    <source>
        <dbReference type="ARBA" id="ARBA00010359"/>
    </source>
</evidence>
<dbReference type="InterPro" id="IPR039757">
    <property type="entry name" value="EIF2D"/>
</dbReference>
<protein>
    <recommendedName>
        <fullName evidence="8">Eukaryotic translation initiation factor 2D</fullName>
    </recommendedName>
</protein>
<dbReference type="CDD" id="cd11608">
    <property type="entry name" value="eIF2D_C"/>
    <property type="match status" value="1"/>
</dbReference>
<dbReference type="InterPro" id="IPR001950">
    <property type="entry name" value="SUI1"/>
</dbReference>
<evidence type="ECO:0000256" key="2">
    <source>
        <dbReference type="ARBA" id="ARBA00022490"/>
    </source>
</evidence>
<dbReference type="Pfam" id="PF26292">
    <property type="entry name" value="PUA_elF2D"/>
    <property type="match status" value="1"/>
</dbReference>
<organism evidence="6 7">
    <name type="scientific">Ignelater luminosus</name>
    <name type="common">Cucubano</name>
    <name type="synonym">Pyrophorus luminosus</name>
    <dbReference type="NCBI Taxonomy" id="2038154"/>
    <lineage>
        <taxon>Eukaryota</taxon>
        <taxon>Metazoa</taxon>
        <taxon>Ecdysozoa</taxon>
        <taxon>Arthropoda</taxon>
        <taxon>Hexapoda</taxon>
        <taxon>Insecta</taxon>
        <taxon>Pterygota</taxon>
        <taxon>Neoptera</taxon>
        <taxon>Endopterygota</taxon>
        <taxon>Coleoptera</taxon>
        <taxon>Polyphaga</taxon>
        <taxon>Elateriformia</taxon>
        <taxon>Elateroidea</taxon>
        <taxon>Elateridae</taxon>
        <taxon>Agrypninae</taxon>
        <taxon>Pyrophorini</taxon>
        <taxon>Ignelater</taxon>
    </lineage>
</organism>
<dbReference type="GO" id="GO:0001731">
    <property type="term" value="P:formation of translation preinitiation complex"/>
    <property type="evidence" value="ECO:0007669"/>
    <property type="project" value="InterPro"/>
</dbReference>
<dbReference type="SUPFAM" id="SSF47592">
    <property type="entry name" value="SWIB/MDM2 domain"/>
    <property type="match status" value="1"/>
</dbReference>
<dbReference type="InterPro" id="IPR057429">
    <property type="entry name" value="WH_eIF2D"/>
</dbReference>
<dbReference type="Proteomes" id="UP000801492">
    <property type="component" value="Unassembled WGS sequence"/>
</dbReference>
<reference evidence="6" key="1">
    <citation type="submission" date="2019-08" db="EMBL/GenBank/DDBJ databases">
        <title>The genome of the North American firefly Photinus pyralis.</title>
        <authorList>
            <consortium name="Photinus pyralis genome working group"/>
            <person name="Fallon T.R."/>
            <person name="Sander Lower S.E."/>
            <person name="Weng J.-K."/>
        </authorList>
    </citation>
    <scope>NUCLEOTIDE SEQUENCE</scope>
    <source>
        <strain evidence="6">TRF0915ILg1</strain>
        <tissue evidence="6">Whole body</tissue>
    </source>
</reference>
<feature type="domain" description="DM2" evidence="5">
    <location>
        <begin position="372"/>
        <end position="453"/>
    </location>
</feature>
<evidence type="ECO:0000259" key="5">
    <source>
        <dbReference type="PROSITE" id="PS51925"/>
    </source>
</evidence>
<dbReference type="CDD" id="cd11610">
    <property type="entry name" value="eIF2D_N"/>
    <property type="match status" value="1"/>
</dbReference>
<dbReference type="InterPro" id="IPR036885">
    <property type="entry name" value="SWIB_MDM2_dom_sf"/>
</dbReference>
<dbReference type="PROSITE" id="PS51925">
    <property type="entry name" value="SWIB_MDM2"/>
    <property type="match status" value="1"/>
</dbReference>
<sequence>MFLKPFKVKSNNQLKASEKKQLKDDIKRAFSSLTDEDIDNIFGKKDLVSVLKIETAAHAIVQVYVVNKRAIAFVYEKVFFPTVYFLWQYPDILLTFTTHPPVLSKLTDGAHLMLPGVVHPTLSLFSQSVTFAANTLACVNLTTNKAAVAVGVTAQSSIEMIRSNNKGKGIIIYHVVGDKLCTLENLPCLSVPEKGVPEWLKENNDVNIENLCLEENSENDEKKPETSEVEQDLTDKEDNANASEEVCEVIEPTVEEVDKLFCTSFLSAIKYSKNLNTPILTSTFYKVFMVPACPPGKTLDIKKSSYKKLSNFLQSMTELGIIKVEEQKKGVDCISEINREHSSVATFNLDPAERPQKKVEEVDDISQPMVVEAHSVTAIVLPLFAEFGFTKGSVISNSDIRKYVTEYIKKHQLQNEEDKSCVKLNPALKNICPNENSLTWQKLIEKVYNSMSACYKITCGDTEIIRKGKLEAISITVAKRSGNKKVTLVDNLEIFGINIDEVASACQRGVAASTNINRSQTSKKTDQLQIQGNQVLFVFNLLQEKYKVPKKFIKGLEFAPKKK</sequence>
<dbReference type="Gene3D" id="3.30.780.10">
    <property type="entry name" value="SUI1-like domain"/>
    <property type="match status" value="1"/>
</dbReference>
<dbReference type="OrthoDB" id="199771at2759"/>
<comment type="similarity">
    <text evidence="1">Belongs to the eIF2D family.</text>
</comment>
<keyword evidence="2" id="KW-0963">Cytoplasm</keyword>
<comment type="caution">
    <text evidence="6">The sequence shown here is derived from an EMBL/GenBank/DDBJ whole genome shotgun (WGS) entry which is preliminary data.</text>
</comment>
<dbReference type="AlphaFoldDB" id="A0A8K0G1M7"/>
<dbReference type="Pfam" id="PF25304">
    <property type="entry name" value="WHD_eIF2D"/>
    <property type="match status" value="1"/>
</dbReference>
<gene>
    <name evidence="6" type="ORF">ILUMI_21203</name>
</gene>
<dbReference type="InterPro" id="IPR039759">
    <property type="entry name" value="eIF2D_SUI1"/>
</dbReference>
<dbReference type="InterPro" id="IPR036877">
    <property type="entry name" value="SUI1_dom_sf"/>
</dbReference>
<dbReference type="SUPFAM" id="SSF55159">
    <property type="entry name" value="eIF1-like"/>
    <property type="match status" value="1"/>
</dbReference>
<evidence type="ECO:0000313" key="6">
    <source>
        <dbReference type="EMBL" id="KAF2884982.1"/>
    </source>
</evidence>
<dbReference type="GO" id="GO:0003743">
    <property type="term" value="F:translation initiation factor activity"/>
    <property type="evidence" value="ECO:0007669"/>
    <property type="project" value="InterPro"/>
</dbReference>
<feature type="domain" description="SUI1" evidence="4">
    <location>
        <begin position="473"/>
        <end position="546"/>
    </location>
</feature>
<dbReference type="InterPro" id="IPR048248">
    <property type="entry name" value="PUA_eIF2d-like"/>
</dbReference>
<dbReference type="CDD" id="cd10567">
    <property type="entry name" value="SWIB-MDM2_like"/>
    <property type="match status" value="1"/>
</dbReference>
<evidence type="ECO:0000259" key="4">
    <source>
        <dbReference type="PROSITE" id="PS50296"/>
    </source>
</evidence>
<dbReference type="Gene3D" id="1.10.245.10">
    <property type="entry name" value="SWIB/MDM2 domain"/>
    <property type="match status" value="1"/>
</dbReference>